<dbReference type="EnsemblPlants" id="AET7Gv20469300.3">
    <property type="protein sequence ID" value="AET7Gv20469300.3"/>
    <property type="gene ID" value="AET7Gv20469300"/>
</dbReference>
<evidence type="ECO:0000313" key="3">
    <source>
        <dbReference type="Proteomes" id="UP000015105"/>
    </source>
</evidence>
<reference evidence="2" key="5">
    <citation type="journal article" date="2021" name="G3 (Bethesda)">
        <title>Aegilops tauschii genome assembly Aet v5.0 features greater sequence contiguity and improved annotation.</title>
        <authorList>
            <person name="Wang L."/>
            <person name="Zhu T."/>
            <person name="Rodriguez J.C."/>
            <person name="Deal K.R."/>
            <person name="Dubcovsky J."/>
            <person name="McGuire P.E."/>
            <person name="Lux T."/>
            <person name="Spannagl M."/>
            <person name="Mayer K.F.X."/>
            <person name="Baldrich P."/>
            <person name="Meyers B.C."/>
            <person name="Huo N."/>
            <person name="Gu Y.Q."/>
            <person name="Zhou H."/>
            <person name="Devos K.M."/>
            <person name="Bennetzen J.L."/>
            <person name="Unver T."/>
            <person name="Budak H."/>
            <person name="Gulick P.J."/>
            <person name="Galiba G."/>
            <person name="Kalapos B."/>
            <person name="Nelson D.R."/>
            <person name="Li P."/>
            <person name="You F.M."/>
            <person name="Luo M.C."/>
            <person name="Dvorak J."/>
        </authorList>
    </citation>
    <scope>NUCLEOTIDE SEQUENCE [LARGE SCALE GENOMIC DNA]</scope>
    <source>
        <strain evidence="2">cv. AL8/78</strain>
    </source>
</reference>
<reference evidence="3" key="2">
    <citation type="journal article" date="2017" name="Nat. Plants">
        <title>The Aegilops tauschii genome reveals multiple impacts of transposons.</title>
        <authorList>
            <person name="Zhao G."/>
            <person name="Zou C."/>
            <person name="Li K."/>
            <person name="Wang K."/>
            <person name="Li T."/>
            <person name="Gao L."/>
            <person name="Zhang X."/>
            <person name="Wang H."/>
            <person name="Yang Z."/>
            <person name="Liu X."/>
            <person name="Jiang W."/>
            <person name="Mao L."/>
            <person name="Kong X."/>
            <person name="Jiao Y."/>
            <person name="Jia J."/>
        </authorList>
    </citation>
    <scope>NUCLEOTIDE SEQUENCE [LARGE SCALE GENOMIC DNA]</scope>
    <source>
        <strain evidence="3">cv. AL8/78</strain>
    </source>
</reference>
<sequence>MAPIYRNTQRGLNRKRHNIVHPHLFCLGEFERCLSLLSLWGGRTTTCIVITPPGTSPTGTRDSARVLLFSSILPALMSFTSLRVFGIMSLSVKNIVKKTLLTQIMIIFHKASTRLK</sequence>
<keyword evidence="1" id="KW-0812">Transmembrane</keyword>
<accession>A0A453R5L9</accession>
<reference evidence="2" key="4">
    <citation type="submission" date="2019-03" db="UniProtKB">
        <authorList>
            <consortium name="EnsemblPlants"/>
        </authorList>
    </citation>
    <scope>IDENTIFICATION</scope>
</reference>
<reference evidence="2" key="3">
    <citation type="journal article" date="2017" name="Nature">
        <title>Genome sequence of the progenitor of the wheat D genome Aegilops tauschii.</title>
        <authorList>
            <person name="Luo M.C."/>
            <person name="Gu Y.Q."/>
            <person name="Puiu D."/>
            <person name="Wang H."/>
            <person name="Twardziok S.O."/>
            <person name="Deal K.R."/>
            <person name="Huo N."/>
            <person name="Zhu T."/>
            <person name="Wang L."/>
            <person name="Wang Y."/>
            <person name="McGuire P.E."/>
            <person name="Liu S."/>
            <person name="Long H."/>
            <person name="Ramasamy R.K."/>
            <person name="Rodriguez J.C."/>
            <person name="Van S.L."/>
            <person name="Yuan L."/>
            <person name="Wang Z."/>
            <person name="Xia Z."/>
            <person name="Xiao L."/>
            <person name="Anderson O.D."/>
            <person name="Ouyang S."/>
            <person name="Liang Y."/>
            <person name="Zimin A.V."/>
            <person name="Pertea G."/>
            <person name="Qi P."/>
            <person name="Bennetzen J.L."/>
            <person name="Dai X."/>
            <person name="Dawson M.W."/>
            <person name="Muller H.G."/>
            <person name="Kugler K."/>
            <person name="Rivarola-Duarte L."/>
            <person name="Spannagl M."/>
            <person name="Mayer K.F.X."/>
            <person name="Lu F.H."/>
            <person name="Bevan M.W."/>
            <person name="Leroy P."/>
            <person name="Li P."/>
            <person name="You F.M."/>
            <person name="Sun Q."/>
            <person name="Liu Z."/>
            <person name="Lyons E."/>
            <person name="Wicker T."/>
            <person name="Salzberg S.L."/>
            <person name="Devos K.M."/>
            <person name="Dvorak J."/>
        </authorList>
    </citation>
    <scope>NUCLEOTIDE SEQUENCE [LARGE SCALE GENOMIC DNA]</scope>
    <source>
        <strain evidence="2">cv. AL8/78</strain>
    </source>
</reference>
<reference evidence="3" key="1">
    <citation type="journal article" date="2014" name="Science">
        <title>Ancient hybridizations among the ancestral genomes of bread wheat.</title>
        <authorList>
            <consortium name="International Wheat Genome Sequencing Consortium,"/>
            <person name="Marcussen T."/>
            <person name="Sandve S.R."/>
            <person name="Heier L."/>
            <person name="Spannagl M."/>
            <person name="Pfeifer M."/>
            <person name="Jakobsen K.S."/>
            <person name="Wulff B.B."/>
            <person name="Steuernagel B."/>
            <person name="Mayer K.F."/>
            <person name="Olsen O.A."/>
        </authorList>
    </citation>
    <scope>NUCLEOTIDE SEQUENCE [LARGE SCALE GENOMIC DNA]</scope>
    <source>
        <strain evidence="3">cv. AL8/78</strain>
    </source>
</reference>
<protein>
    <submittedName>
        <fullName evidence="2">Uncharacterized protein</fullName>
    </submittedName>
</protein>
<keyword evidence="1" id="KW-1133">Transmembrane helix</keyword>
<evidence type="ECO:0000256" key="1">
    <source>
        <dbReference type="SAM" id="Phobius"/>
    </source>
</evidence>
<dbReference type="AlphaFoldDB" id="A0A453R5L9"/>
<dbReference type="Proteomes" id="UP000015105">
    <property type="component" value="Chromosome 7D"/>
</dbReference>
<proteinExistence type="predicted"/>
<evidence type="ECO:0000313" key="2">
    <source>
        <dbReference type="EnsemblPlants" id="AET7Gv20469300.3"/>
    </source>
</evidence>
<keyword evidence="3" id="KW-1185">Reference proteome</keyword>
<organism evidence="2 3">
    <name type="scientific">Aegilops tauschii subsp. strangulata</name>
    <name type="common">Goatgrass</name>
    <dbReference type="NCBI Taxonomy" id="200361"/>
    <lineage>
        <taxon>Eukaryota</taxon>
        <taxon>Viridiplantae</taxon>
        <taxon>Streptophyta</taxon>
        <taxon>Embryophyta</taxon>
        <taxon>Tracheophyta</taxon>
        <taxon>Spermatophyta</taxon>
        <taxon>Magnoliopsida</taxon>
        <taxon>Liliopsida</taxon>
        <taxon>Poales</taxon>
        <taxon>Poaceae</taxon>
        <taxon>BOP clade</taxon>
        <taxon>Pooideae</taxon>
        <taxon>Triticodae</taxon>
        <taxon>Triticeae</taxon>
        <taxon>Triticinae</taxon>
        <taxon>Aegilops</taxon>
    </lineage>
</organism>
<keyword evidence="1" id="KW-0472">Membrane</keyword>
<feature type="transmembrane region" description="Helical" evidence="1">
    <location>
        <begin position="66"/>
        <end position="88"/>
    </location>
</feature>
<dbReference type="Gramene" id="AET7Gv20469300.3">
    <property type="protein sequence ID" value="AET7Gv20469300.3"/>
    <property type="gene ID" value="AET7Gv20469300"/>
</dbReference>
<name>A0A453R5L9_AEGTS</name>